<dbReference type="SUPFAM" id="SSF51120">
    <property type="entry name" value="beta-Roll"/>
    <property type="match status" value="1"/>
</dbReference>
<dbReference type="PANTHER" id="PTHR14139">
    <property type="entry name" value="CALSYNTENIN"/>
    <property type="match status" value="1"/>
</dbReference>
<dbReference type="SUPFAM" id="SSF50969">
    <property type="entry name" value="YVTN repeat-like/Quinoprotein amine dehydrogenase"/>
    <property type="match status" value="3"/>
</dbReference>
<dbReference type="InterPro" id="IPR011049">
    <property type="entry name" value="Serralysin-like_metalloprot_C"/>
</dbReference>
<feature type="domain" description="VWFA" evidence="3">
    <location>
        <begin position="2660"/>
        <end position="2895"/>
    </location>
</feature>
<protein>
    <submittedName>
        <fullName evidence="5">Uncharacterized protein</fullName>
    </submittedName>
</protein>
<dbReference type="SMART" id="SM00327">
    <property type="entry name" value="VWA"/>
    <property type="match status" value="2"/>
</dbReference>
<dbReference type="Pfam" id="PF17803">
    <property type="entry name" value="Cadherin_4"/>
    <property type="match status" value="17"/>
</dbReference>
<feature type="region of interest" description="Disordered" evidence="2">
    <location>
        <begin position="3012"/>
        <end position="3031"/>
    </location>
</feature>
<dbReference type="InterPro" id="IPR002035">
    <property type="entry name" value="VWF_A"/>
</dbReference>
<proteinExistence type="predicted"/>
<feature type="domain" description="Cadherin" evidence="4">
    <location>
        <begin position="3044"/>
        <end position="3127"/>
    </location>
</feature>
<dbReference type="InterPro" id="IPR013783">
    <property type="entry name" value="Ig-like_fold"/>
</dbReference>
<dbReference type="SUPFAM" id="SSF53300">
    <property type="entry name" value="vWA-like"/>
    <property type="match status" value="2"/>
</dbReference>
<dbReference type="Pfam" id="PF17963">
    <property type="entry name" value="Big_9"/>
    <property type="match status" value="1"/>
</dbReference>
<dbReference type="InterPro" id="IPR040853">
    <property type="entry name" value="RapA2_cadherin-like"/>
</dbReference>
<keyword evidence="6" id="KW-1185">Reference proteome</keyword>
<dbReference type="SMART" id="SM00112">
    <property type="entry name" value="CA"/>
    <property type="match status" value="2"/>
</dbReference>
<dbReference type="InterPro" id="IPR018511">
    <property type="entry name" value="Hemolysin-typ_Ca-bd_CS"/>
</dbReference>
<dbReference type="SUPFAM" id="SSF49313">
    <property type="entry name" value="Cadherin-like"/>
    <property type="match status" value="2"/>
</dbReference>
<name>A0A2N8ZL46_9VIBR</name>
<dbReference type="InterPro" id="IPR036465">
    <property type="entry name" value="vWFA_dom_sf"/>
</dbReference>
<dbReference type="PROSITE" id="PS50234">
    <property type="entry name" value="VWFA"/>
    <property type="match status" value="2"/>
</dbReference>
<evidence type="ECO:0000259" key="4">
    <source>
        <dbReference type="PROSITE" id="PS50268"/>
    </source>
</evidence>
<accession>A0A2N8ZL46</accession>
<dbReference type="CDD" id="cd11304">
    <property type="entry name" value="Cadherin_repeat"/>
    <property type="match status" value="2"/>
</dbReference>
<dbReference type="GO" id="GO:0007156">
    <property type="term" value="P:homophilic cell adhesion via plasma membrane adhesion molecules"/>
    <property type="evidence" value="ECO:0007669"/>
    <property type="project" value="InterPro"/>
</dbReference>
<dbReference type="InterPro" id="IPR011044">
    <property type="entry name" value="Quino_amine_DH_bsu"/>
</dbReference>
<dbReference type="InterPro" id="IPR010221">
    <property type="entry name" value="VCBS_dom"/>
</dbReference>
<evidence type="ECO:0000313" key="6">
    <source>
        <dbReference type="Proteomes" id="UP000235828"/>
    </source>
</evidence>
<dbReference type="GO" id="GO:0016020">
    <property type="term" value="C:membrane"/>
    <property type="evidence" value="ECO:0007669"/>
    <property type="project" value="InterPro"/>
</dbReference>
<feature type="domain" description="Cadherin" evidence="4">
    <location>
        <begin position="2116"/>
        <end position="2214"/>
    </location>
</feature>
<dbReference type="PRINTS" id="PR00313">
    <property type="entry name" value="CABNDNGRPT"/>
</dbReference>
<dbReference type="KEGG" id="vta:B1022"/>
<gene>
    <name evidence="5" type="ORF">VTAP4600_B1022</name>
</gene>
<dbReference type="EMBL" id="LT960612">
    <property type="protein sequence ID" value="SON52633.1"/>
    <property type="molecule type" value="Genomic_DNA"/>
</dbReference>
<feature type="domain" description="VWFA" evidence="3">
    <location>
        <begin position="3143"/>
        <end position="3389"/>
    </location>
</feature>
<dbReference type="Gene3D" id="3.40.50.410">
    <property type="entry name" value="von Willebrand factor, type A domain"/>
    <property type="match status" value="2"/>
</dbReference>
<evidence type="ECO:0000256" key="2">
    <source>
        <dbReference type="SAM" id="MobiDB-lite"/>
    </source>
</evidence>
<organism evidence="5 6">
    <name type="scientific">Vibrio tapetis subsp. tapetis</name>
    <dbReference type="NCBI Taxonomy" id="1671868"/>
    <lineage>
        <taxon>Bacteria</taxon>
        <taxon>Pseudomonadati</taxon>
        <taxon>Pseudomonadota</taxon>
        <taxon>Gammaproteobacteria</taxon>
        <taxon>Vibrionales</taxon>
        <taxon>Vibrionaceae</taxon>
        <taxon>Vibrio</taxon>
    </lineage>
</organism>
<sequence>MVLPGYKILIKKTELALKTVVVIGLDGNIKVLEQGEILYPGEVIVETLADQTFVGAEVVQDEGSTNISSDIAAIIDALQSGEDPTQLGEEFASAAGAESGSSLTTSGTIERTGAEVLASTFFETSGFPVAQQSALFDLFRGEITNTEIGATPAIVKPSINGGDQGKVVEDEILLTGGKLDVIDRNPNEAVFNTQTDVADGNYGSFSIDRNGNWTYQLNNDHVDIQSLNSDSDPIVRTITVSSVDGTTHDVTVTITGTDDKAELTPSSPNDDAGAVQEDVTLTTSGNLNVVDPDAGEAVFITQTNVTDGNYGSFSINETGEWTYTLNNTHADVQALDADSKPIVRTITVSSADGTTHDVTVTITGTDDKAVITPNSPADDAGAVQEDVTLTTSGNLNVVDPDAGEAVFVEQTNVADGNYGSFSIDETGEWTYTLNNTHADVQALDADSKPIVRTITVSSADGTTHDVTVTITGTDDKAVITPNTPTDDAGAVREDVTLTTSGNLNVVDPDAGEAVFVEQTNVADGNYGSFSIDETGEWTYTLNNTHADVQALDTDSKPIVRTITVSSADGTTHDVTVTITGTDDKAVITPNSSTDDAGAVQEDVTLTTSGNLNVVDPDAGEAVFITQTNVADGNYGSFSIDETGEWTYTLNNDHADVQALDVDSKPIVRTITVSSADGTTHDVTVTITGTDDKAVITPNSPTDDAGAVQEDVTLTTSGNLNVVDPDAGEAVFITQTNVVDGNYGTFSIDETGEWTYTLNNTHADVQALDADSKPIVRIITVSSADGTTHDVTVTITGTDDKAVITPNSPADDAGAVQEDVTLTTSGNLNVVDPDAGEAVFITQTNVADGNYGSFSIDETGEWTYTLNNAHADVQALDADSKPIVRTITVLSADGTTHEVKVTITGTDDKAVITPNTPTDDAGAVQEDVTLTTSGNLNVVDPDAGEAVFITQTNVADGNYGSFSIDETGEWTYTLNNTHADVQALDADSKPIVRTITVSSADGTTHDVTVTITGTDDKAVITPNSSTDDAGAVQEDVTLTTSGNLNVVDPDAGEAVFVEQTNVSDGNYGSFSIDETGEWTYKLNNTHADVQALDADSKPIVRTITVSSADGTTHDVTVTITGTDDKAVITPNSSTDDAGAVQEDVTLTTSGNLNVVDPDAGEAVFITQTNVADGNYGSFSIDDTGEWTYTLNNTHADVQALDADSKPIVRTITVSSADGTTHEVKVTITGTDDKAVITPNSPTDDAGAVQEDVTLTTSGNLNVVDPDAGEAVFITQTNVADGNYGSFSIDETGEWTYTLNNTHADVQALDADSKPIIRTITVASADGTTHEVTVTITGTDDKAVITPNSPTDDSGAVQEDVTLTTSGNLNVVDPDAGEAVFITQTNVADGNYGTFSIDETGEWTYTLNNAHADVQALDADSKPIVRTITVSSADGTTHEVKVTITGTDDKAVITPNTPADDAGAVQEDVTLTTSGNLNVVDPDAGEAVFVEQTNVADGNYGSFSIDETGEWIYTLNNTHADVQALDADSKPIVRTITVSSADGTTHDVTVTITGTDDKAVITPSSPNDDAGAVQEDVTLTTSGNLNVVDPDAGEAVFIEQTNVADGNYGSFSIDETGEWTYTLNNTHADVQALDADSKPIVRTITVSSADGTTHDVTVTITGTDDKAVITPNTPADDAGAVQEDVTLTTSGNLNVVDPDAGEAVFITQTNVADGNYGSFSIDETGEWTYTLNNTHADVQALDADSKPIVRTITVSSADGSTHDVTVTITGTDDKAVITPNTPADDAGAVQEDVTLTTSGNLNVVDPDAGEAVFITQTNVADGNYGSFSIDDTGEWTYTLNNAHADVQALDADSKPIVRTITVSSADGTTHDVTVTITGTDDKAVITPNSPTDDAGAVQEDVTLTTSGNLNVVDPDAGEAVFITQTNVADGNYGSFSIDETGEWTYTLNNTHADVQALDADSKPIVRTITVSSADGTTHEVTVTITGTDDKAVITPNTPADDAGAVQEDVTLTTSGNLNVVDPDAGEAVFITQTNVADGNYGSFSIDETGEWTYKLNNNHADVQALDADSKPIVRTITVSSADGTTHEVKVTIKGSDDKPEFISGANDAKGLNAQGQADADTYQFEVNENSAGAEVGTVKAFDNDNGDTLSYVLTNHTDLFEIDSVSGVVSLKSGVSLDHESTPSYQLDVEVVDSDGLKDTAKVDVVVKDINEAPIAVDDQGLTTETKTLDASNWDSHKDIQVSYYVIDTKTGAKTADATKADYDGDGGTSKFGVNSGLDTGTDQVKNKQIGYDDATEQSEAVRFSFAEGQLANHAEVELKNLWTDTKHGSWEPGIERGTWKAYYQGEVIASGVFEGTGSGSPMVVVDANGRYFDSIEMSALSYKDGVVDPKGSEYFITEVKANLTSFDDAYHTHGTGTLALDVLANDSDPENDKITIVDYPKDGYLTLQDGKLVFDSEKYLNTLPVDQRDIQAGAVRHVKFDYTIQDEHGLQDTASVTVTIIGEAISLDDSQVTLSESDLSTGQPVQAEGDLSADIGSASDATYQFGENQTLSGITSEGKAVQFEVSSDKATLTGFVGQGADRVEVLKATLNSDTGHYKVEQSAPIDHPDQGADTLTLPVNIAVNVGTQTDTATLNLNVIDSVPTANNQHHVINDVEPQNNSLIIALDASGSMKDVVKNADGQDVTRWDLARNAIKDMFEKYDDLGDVKLKIATHSGYPSGKVSGWIESVDDIDTFFDSVRPAGWTPYSQAINQVNDVLNEQESQDEIAGTTSQLYFISDGSPSDFNNWTNQTDQFYIKARTDLMKNMQADDFDSDQRYQDLLNGRVTPTKAEEQLILEQAMESGITANGHAFNNIWSIGIGAGASLEYLTPIATDKGSAIVVEDDANIGDVLAKTISGQLQSTISPSHQGEVEQVRSISVGDDVYHFDKDSGHVLKTDQFGIQHQFEEGSLAKLPTEHGFLTINFENGWYDYKASNVSGHQKETFKVIVVDSDGDTANSEIVIDIRDRAPEIISPTDSDQVHGTDATGAPTDDQISFNVNEKETGILVGKIDAYDPDGNDTVSYKIVSGDENKFEINQRTGEIWLRDGEELDYDAQKQYQLTVEASDGQDTDTTNVTLNTVENSAPTTAPVQGFAEVEDQPINKLTVVFDFSSSMTRTFDGSNTVRGNSNPDEILAPREESRAYKAAEALHDMVEKLIAEGGNSNTYVRLVKFAGEAEVAGWYELKDLEYMTRPPELAGLDPASMDYKSKVNSYVNDWCWVDSRGLNTDYSEALDTVMGKMDNPSFPWQDGLDENGKFDWDLHLNEQPVESKDTVFFISDGAPNPKDGTPPTDALYQRWAEYVKANDAKVYGIGIASSDDAKVAEAMDKLSHEVIYADSGENLGQYLNHISPTPIAGELLAGASDVDGDSLTILLNDGDFALLNAEGTGVDANHELVTQAGMLEGSYQIETAFGTLAIESNGSYRFTQDKDFSLNDGEQTHLNFSFKVSDGKGGVTDNLFTLTLTGEGSEKVNSDSRHHVMGDDDNNSLLGTDGADVLFGQGGEDSLHGGTGNDILIGGDANDILNGGLGDDILTGGSGQDVFVFDRASLSDSESTDVITDFKFGQDKLDVSDILSNDASKSPMDNLLAHVEATYDGDDQIAIKITSDSGQIDNIEMNNLDLSGLDISATSSSHDIVDQLFQQQAFKVD</sequence>
<reference evidence="5 6" key="1">
    <citation type="submission" date="2017-10" db="EMBL/GenBank/DDBJ databases">
        <authorList>
            <person name="Banno H."/>
            <person name="Chua N.-H."/>
        </authorList>
    </citation>
    <scope>NUCLEOTIDE SEQUENCE [LARGE SCALE GENOMIC DNA]</scope>
    <source>
        <strain evidence="5">Vibrio tapetis CECT4600</strain>
    </source>
</reference>
<dbReference type="Gene3D" id="2.60.40.10">
    <property type="entry name" value="Immunoglobulins"/>
    <property type="match status" value="18"/>
</dbReference>
<dbReference type="PROSITE" id="PS50268">
    <property type="entry name" value="CADHERIN_2"/>
    <property type="match status" value="2"/>
</dbReference>
<dbReference type="InterPro" id="IPR002126">
    <property type="entry name" value="Cadherin-like_dom"/>
</dbReference>
<dbReference type="Pfam" id="PF00353">
    <property type="entry name" value="HemolysinCabind"/>
    <property type="match status" value="1"/>
</dbReference>
<evidence type="ECO:0000259" key="3">
    <source>
        <dbReference type="PROSITE" id="PS50234"/>
    </source>
</evidence>
<dbReference type="InterPro" id="IPR015919">
    <property type="entry name" value="Cadherin-like_sf"/>
</dbReference>
<dbReference type="Proteomes" id="UP000235828">
    <property type="component" value="Chromosome B"/>
</dbReference>
<dbReference type="PANTHER" id="PTHR14139:SF2">
    <property type="entry name" value="CALSYNTENIN-1"/>
    <property type="match status" value="1"/>
</dbReference>
<dbReference type="NCBIfam" id="TIGR01965">
    <property type="entry name" value="VCBS_repeat"/>
    <property type="match status" value="19"/>
</dbReference>
<evidence type="ECO:0000313" key="5">
    <source>
        <dbReference type="EMBL" id="SON52633.1"/>
    </source>
</evidence>
<evidence type="ECO:0000256" key="1">
    <source>
        <dbReference type="ARBA" id="ARBA00022837"/>
    </source>
</evidence>
<keyword evidence="1" id="KW-0106">Calcium</keyword>
<dbReference type="InterPro" id="IPR001343">
    <property type="entry name" value="Hemolysn_Ca-bd"/>
</dbReference>
<dbReference type="Gene3D" id="2.60.40.60">
    <property type="entry name" value="Cadherins"/>
    <property type="match status" value="2"/>
</dbReference>
<dbReference type="PROSITE" id="PS00330">
    <property type="entry name" value="HEMOLYSIN_CALCIUM"/>
    <property type="match status" value="2"/>
</dbReference>
<dbReference type="Pfam" id="PF00028">
    <property type="entry name" value="Cadherin"/>
    <property type="match status" value="2"/>
</dbReference>
<dbReference type="GO" id="GO:0005509">
    <property type="term" value="F:calcium ion binding"/>
    <property type="evidence" value="ECO:0007669"/>
    <property type="project" value="InterPro"/>
</dbReference>